<reference evidence="1" key="1">
    <citation type="submission" date="2018-02" db="EMBL/GenBank/DDBJ databases">
        <authorList>
            <person name="Cohen D.B."/>
            <person name="Kent A.D."/>
        </authorList>
    </citation>
    <scope>NUCLEOTIDE SEQUENCE</scope>
</reference>
<dbReference type="EMBL" id="OIVN01001752">
    <property type="protein sequence ID" value="SPC97260.1"/>
    <property type="molecule type" value="Genomic_DNA"/>
</dbReference>
<name>A0A2N9GCV3_FAGSY</name>
<sequence length="237" mass="27177">MAASGDRVEGPNDRARGEDALWRAVEEQRQQMTEQRQQMNEIRELLVVVRLELNANKLQRVGKNHTRDIAQGSLVNRLMGQHIPEDFKVLLVSRKLVRDAADWWNDIEYCRMRREVEQDQVLTKVEELEGKEFEERSSIKDGTLEEVFEEAKEGNLELIEENGENLEAKIIGNIVEDSTEVKHEGESITHYSQDLVDLLKISTTQSIDFLGVSRNLICPIPATADIILACITSRYNM</sequence>
<dbReference type="AlphaFoldDB" id="A0A2N9GCV3"/>
<proteinExistence type="predicted"/>
<evidence type="ECO:0000313" key="1">
    <source>
        <dbReference type="EMBL" id="SPC97260.1"/>
    </source>
</evidence>
<gene>
    <name evidence="1" type="ORF">FSB_LOCUS25142</name>
</gene>
<accession>A0A2N9GCV3</accession>
<organism evidence="1">
    <name type="scientific">Fagus sylvatica</name>
    <name type="common">Beechnut</name>
    <dbReference type="NCBI Taxonomy" id="28930"/>
    <lineage>
        <taxon>Eukaryota</taxon>
        <taxon>Viridiplantae</taxon>
        <taxon>Streptophyta</taxon>
        <taxon>Embryophyta</taxon>
        <taxon>Tracheophyta</taxon>
        <taxon>Spermatophyta</taxon>
        <taxon>Magnoliopsida</taxon>
        <taxon>eudicotyledons</taxon>
        <taxon>Gunneridae</taxon>
        <taxon>Pentapetalae</taxon>
        <taxon>rosids</taxon>
        <taxon>fabids</taxon>
        <taxon>Fagales</taxon>
        <taxon>Fagaceae</taxon>
        <taxon>Fagus</taxon>
    </lineage>
</organism>
<protein>
    <submittedName>
        <fullName evidence="1">Uncharacterized protein</fullName>
    </submittedName>
</protein>